<dbReference type="AlphaFoldDB" id="A5FDU7"/>
<dbReference type="STRING" id="376686.Fjoh_3601"/>
<keyword evidence="2" id="KW-1185">Reference proteome</keyword>
<gene>
    <name evidence="1" type="ordered locus">Fjoh_3601</name>
</gene>
<name>A5FDU7_FLAJ1</name>
<dbReference type="OrthoDB" id="1493072at2"/>
<dbReference type="RefSeq" id="WP_012025582.1">
    <property type="nucleotide sequence ID" value="NC_009441.1"/>
</dbReference>
<protein>
    <submittedName>
        <fullName evidence="1">Uncharacterized protein</fullName>
    </submittedName>
</protein>
<organism evidence="1 2">
    <name type="scientific">Flavobacterium johnsoniae (strain ATCC 17061 / DSM 2064 / JCM 8514 / BCRC 14874 / CCUG 350202 / NBRC 14942 / NCIMB 11054 / UW101)</name>
    <name type="common">Cytophaga johnsonae</name>
    <dbReference type="NCBI Taxonomy" id="376686"/>
    <lineage>
        <taxon>Bacteria</taxon>
        <taxon>Pseudomonadati</taxon>
        <taxon>Bacteroidota</taxon>
        <taxon>Flavobacteriia</taxon>
        <taxon>Flavobacteriales</taxon>
        <taxon>Flavobacteriaceae</taxon>
        <taxon>Flavobacterium</taxon>
    </lineage>
</organism>
<dbReference type="KEGG" id="fjo:Fjoh_3601"/>
<dbReference type="Proteomes" id="UP000006694">
    <property type="component" value="Chromosome"/>
</dbReference>
<sequence length="177" mass="20572">MRHESFQVDGFLITVSYHDSKSELLFEAKSKGTPLIGTYSVIKHQPHSQPGEYHLHVYDGQDQIFAINKSGKAHDGYHGVRIPNKVYQELTKKYKGWVFPPDQIIESLNYTYLLNPIIDLDYMQILNEITFIEREINFFERVQSINEAAGLINAVEQNELLLKRFKDLFIASVKRLQ</sequence>
<dbReference type="GeneID" id="31766513"/>
<dbReference type="HOGENOM" id="CLU_1515746_0_0_10"/>
<evidence type="ECO:0000313" key="2">
    <source>
        <dbReference type="Proteomes" id="UP000006694"/>
    </source>
</evidence>
<dbReference type="EMBL" id="CP000685">
    <property type="protein sequence ID" value="ABQ06615.1"/>
    <property type="molecule type" value="Genomic_DNA"/>
</dbReference>
<evidence type="ECO:0000313" key="1">
    <source>
        <dbReference type="EMBL" id="ABQ06615.1"/>
    </source>
</evidence>
<accession>A5FDU7</accession>
<proteinExistence type="predicted"/>
<reference evidence="1 2" key="1">
    <citation type="journal article" date="2009" name="Appl. Environ. Microbiol.">
        <title>Novel features of the polysaccharide-digesting gliding bacterium Flavobacterium johnsoniae as revealed by genome sequence analysis.</title>
        <authorList>
            <person name="McBride M.J."/>
            <person name="Xie G."/>
            <person name="Martens E.C."/>
            <person name="Lapidus A."/>
            <person name="Henrissat B."/>
            <person name="Rhodes R.G."/>
            <person name="Goltsman E."/>
            <person name="Wang W."/>
            <person name="Xu J."/>
            <person name="Hunnicutt D.W."/>
            <person name="Staroscik A.M."/>
            <person name="Hoover T.R."/>
            <person name="Cheng Y.Q."/>
            <person name="Stein J.L."/>
        </authorList>
    </citation>
    <scope>NUCLEOTIDE SEQUENCE [LARGE SCALE GENOMIC DNA]</scope>
    <source>
        <strain evidence="2">ATCC 17061 / DSM 2064 / JCM 8514 / BCRC 14874 / CCUG 350202 / NBRC 14942 / NCIMB 11054 / UW101</strain>
    </source>
</reference>